<evidence type="ECO:0000313" key="3">
    <source>
        <dbReference type="Proteomes" id="UP000053989"/>
    </source>
</evidence>
<gene>
    <name evidence="2" type="ORF">SCLCIDRAFT_20264</name>
</gene>
<proteinExistence type="predicted"/>
<feature type="region of interest" description="Disordered" evidence="1">
    <location>
        <begin position="287"/>
        <end position="316"/>
    </location>
</feature>
<accession>A0A0C3E6D8</accession>
<feature type="compositionally biased region" description="Low complexity" evidence="1">
    <location>
        <begin position="525"/>
        <end position="534"/>
    </location>
</feature>
<reference evidence="3" key="2">
    <citation type="submission" date="2015-01" db="EMBL/GenBank/DDBJ databases">
        <title>Evolutionary Origins and Diversification of the Mycorrhizal Mutualists.</title>
        <authorList>
            <consortium name="DOE Joint Genome Institute"/>
            <consortium name="Mycorrhizal Genomics Consortium"/>
            <person name="Kohler A."/>
            <person name="Kuo A."/>
            <person name="Nagy L.G."/>
            <person name="Floudas D."/>
            <person name="Copeland A."/>
            <person name="Barry K.W."/>
            <person name="Cichocki N."/>
            <person name="Veneault-Fourrey C."/>
            <person name="LaButti K."/>
            <person name="Lindquist E.A."/>
            <person name="Lipzen A."/>
            <person name="Lundell T."/>
            <person name="Morin E."/>
            <person name="Murat C."/>
            <person name="Riley R."/>
            <person name="Ohm R."/>
            <person name="Sun H."/>
            <person name="Tunlid A."/>
            <person name="Henrissat B."/>
            <person name="Grigoriev I.V."/>
            <person name="Hibbett D.S."/>
            <person name="Martin F."/>
        </authorList>
    </citation>
    <scope>NUCLEOTIDE SEQUENCE [LARGE SCALE GENOMIC DNA]</scope>
    <source>
        <strain evidence="3">Foug A</strain>
    </source>
</reference>
<feature type="region of interest" description="Disordered" evidence="1">
    <location>
        <begin position="1"/>
        <end position="62"/>
    </location>
</feature>
<feature type="compositionally biased region" description="Basic and acidic residues" evidence="1">
    <location>
        <begin position="33"/>
        <end position="53"/>
    </location>
</feature>
<protein>
    <submittedName>
        <fullName evidence="2">Uncharacterized protein</fullName>
    </submittedName>
</protein>
<dbReference type="EMBL" id="KN822009">
    <property type="protein sequence ID" value="KIM68355.1"/>
    <property type="molecule type" value="Genomic_DNA"/>
</dbReference>
<feature type="region of interest" description="Disordered" evidence="1">
    <location>
        <begin position="518"/>
        <end position="548"/>
    </location>
</feature>
<feature type="region of interest" description="Disordered" evidence="1">
    <location>
        <begin position="438"/>
        <end position="463"/>
    </location>
</feature>
<feature type="compositionally biased region" description="Polar residues" evidence="1">
    <location>
        <begin position="359"/>
        <end position="368"/>
    </location>
</feature>
<dbReference type="HOGENOM" id="CLU_018595_0_0_1"/>
<feature type="compositionally biased region" description="Polar residues" evidence="1">
    <location>
        <begin position="446"/>
        <end position="461"/>
    </location>
</feature>
<dbReference type="AlphaFoldDB" id="A0A0C3E6D8"/>
<keyword evidence="3" id="KW-1185">Reference proteome</keyword>
<evidence type="ECO:0000256" key="1">
    <source>
        <dbReference type="SAM" id="MobiDB-lite"/>
    </source>
</evidence>
<feature type="compositionally biased region" description="Basic and acidic residues" evidence="1">
    <location>
        <begin position="1"/>
        <end position="24"/>
    </location>
</feature>
<evidence type="ECO:0000313" key="2">
    <source>
        <dbReference type="EMBL" id="KIM68355.1"/>
    </source>
</evidence>
<dbReference type="InParanoid" id="A0A0C3E6D8"/>
<name>A0A0C3E6D8_9AGAM</name>
<feature type="region of interest" description="Disordered" evidence="1">
    <location>
        <begin position="229"/>
        <end position="260"/>
    </location>
</feature>
<feature type="region of interest" description="Disordered" evidence="1">
    <location>
        <begin position="347"/>
        <end position="368"/>
    </location>
</feature>
<organism evidence="2 3">
    <name type="scientific">Scleroderma citrinum Foug A</name>
    <dbReference type="NCBI Taxonomy" id="1036808"/>
    <lineage>
        <taxon>Eukaryota</taxon>
        <taxon>Fungi</taxon>
        <taxon>Dikarya</taxon>
        <taxon>Basidiomycota</taxon>
        <taxon>Agaricomycotina</taxon>
        <taxon>Agaricomycetes</taxon>
        <taxon>Agaricomycetidae</taxon>
        <taxon>Boletales</taxon>
        <taxon>Sclerodermatineae</taxon>
        <taxon>Sclerodermataceae</taxon>
        <taxon>Scleroderma</taxon>
    </lineage>
</organism>
<dbReference type="Proteomes" id="UP000053989">
    <property type="component" value="Unassembled WGS sequence"/>
</dbReference>
<reference evidence="2 3" key="1">
    <citation type="submission" date="2014-04" db="EMBL/GenBank/DDBJ databases">
        <authorList>
            <consortium name="DOE Joint Genome Institute"/>
            <person name="Kuo A."/>
            <person name="Kohler A."/>
            <person name="Nagy L.G."/>
            <person name="Floudas D."/>
            <person name="Copeland A."/>
            <person name="Barry K.W."/>
            <person name="Cichocki N."/>
            <person name="Veneault-Fourrey C."/>
            <person name="LaButti K."/>
            <person name="Lindquist E.A."/>
            <person name="Lipzen A."/>
            <person name="Lundell T."/>
            <person name="Morin E."/>
            <person name="Murat C."/>
            <person name="Sun H."/>
            <person name="Tunlid A."/>
            <person name="Henrissat B."/>
            <person name="Grigoriev I.V."/>
            <person name="Hibbett D.S."/>
            <person name="Martin F."/>
            <person name="Nordberg H.P."/>
            <person name="Cantor M.N."/>
            <person name="Hua S.X."/>
        </authorList>
    </citation>
    <scope>NUCLEOTIDE SEQUENCE [LARGE SCALE GENOMIC DNA]</scope>
    <source>
        <strain evidence="2 3">Foug A</strain>
    </source>
</reference>
<sequence>MELRESPVSDNTAAERHADAKRDEEDLPNTKDLPNRGMEHVDEENVRRKDLHTSTEASVTGTSAECADGTLVLLEGVLHEMRNKPQNLLRATPWRLPIEGEPCECEQEVANGVVTARRTNGTAGTATLGKDLATVACGVDKGDETERNKLRLQQTNLFCEKANQCNRNAEEDIPSAQRLLLEGEWTGYASGEASDPKGNENTSNAAIEHADGSCEQCRLADVDGVMSEGCNGGTSKRVSVDEADDDPGREVEPADSPNEPEALITMSIESEYPDGGDIPRVYLRGMRMRPGNANGPGSQTDGPRGQSDMSKGQADRLRGWTDSLSMSDSAETAVISHGERVSTHLGIRGAKRPVHETDGTGTHAGTLTGQMDASSVKTKAIIPANATENVRTTRKRMKPPDLPVEVAICAPAESDGLGDRTDMSSVCTDMHSIGVGTETAEKEAENVSNRRNGSKTQNSPYTHEIVTSDPTYQWKRVSAEDIDIYLPWNAPIEALGQTLAFGEVESGEKVIAPGFEGEGAGVGVGDQNRGAGDNAGDDDEGGTMSGGGVDSIRVKAALLAAENHPSVPQNVCLDPLGVDGDAED</sequence>